<evidence type="ECO:0000313" key="2">
    <source>
        <dbReference type="EMBL" id="OLP93734.1"/>
    </source>
</evidence>
<gene>
    <name evidence="2" type="ORF">AK812_SmicGene24342</name>
</gene>
<name>A0A1Q9DEU6_SYMMI</name>
<sequence length="1105" mass="119560">MAPSFDLGAVDAAAGIWLNRLQRQDLPGCALLEAARRREASARQHAEALAKAEQGRANLATEYLAKEKVLHEHRLKLLDESKAAVGSEQRLRADAEAALAAAMRQLQEAREAVALEASARRNAEEVLEKQSHKIEELEAVLQEDETLTVLDEFREKSESQRRQIASLRKQLEVSEEEASSTAAALQEVRSEFAAKQQQHVPSLGHICMRFSFLALISVAHARNTTVTWFLEQNNLAATPDLPHTSSASVRYFGDFDSREECAAACVADKTCFTFKYHLKSFGEPWAKGCYGHVGEWRLKLAAWKGIESGTVGAPPPPPPCTSEFDCLLNGQCLAGVCKCYSGWKGRSCGSLDLLPLKSKLAPSYGRPPSAEAPGLASWGASIIHDPKNKSRWHMFVAEMSGACGLDSWFRNSVIVHATAETPHGPFKREQELMSYFAHEPVLLALPDGGYVIYKIGCGDGARTGSEGTGLVGPCRGCSNGTTEGFCPGCTQSYEQVCQDVLYSDSLEGPWTRKNLTLQPWDWQRLNLGLESHAPIVFPNGTVLTFTRAWGSSGPYSLFRKDWAPAPVFPFGVEDSFMWRDARGNFHALFHAWDKIGGHAYSKDGLRWEYANVRAYSTEAELEDGGSVTYWRRERPRLIFDDFGEPTHLINGASYRGGATPRGDWSFTLVQGIRASPDTRVGGEVPEVFASSSGPATVYSSRSCPPKMQPRAMDCGHDPGYRLPRSGGLSLCLGCFFDAFQAGTQGSASVHELSAIIFGPEGRAQCLASRLLWRTSFLKWSAEALATSTEPAAPLHLIDCLSRCVAEEFLGQATMACGVDSHKAAVSGMLLEALVTHVAQHCATYTVDVGPKAPSLGILLLFHLLERILEACGAVPAVLENLEATGSVLATLVSSLACETVETEHEDDRGEVAGSLQTYRDEAPMCALHPELFECLLSGDVTAHAESIALLSAIASATRLVADLPDQPCRKITPPALFRLTEPALRAAAAELAEDFGAHFAGNDDDDERVDGWMRKAHLAQWLIEACRAPSVGGSLGTISLSCPLGCCVDEAINSSTATVFLGSLRGQSGEDLATRAAAARAMGRFADDPVQSSGPLESEVHLTGK</sequence>
<keyword evidence="3" id="KW-1185">Reference proteome</keyword>
<accession>A0A1Q9DEU6</accession>
<proteinExistence type="predicted"/>
<organism evidence="2 3">
    <name type="scientific">Symbiodinium microadriaticum</name>
    <name type="common">Dinoflagellate</name>
    <name type="synonym">Zooxanthella microadriatica</name>
    <dbReference type="NCBI Taxonomy" id="2951"/>
    <lineage>
        <taxon>Eukaryota</taxon>
        <taxon>Sar</taxon>
        <taxon>Alveolata</taxon>
        <taxon>Dinophyceae</taxon>
        <taxon>Suessiales</taxon>
        <taxon>Symbiodiniaceae</taxon>
        <taxon>Symbiodinium</taxon>
    </lineage>
</organism>
<evidence type="ECO:0000313" key="3">
    <source>
        <dbReference type="Proteomes" id="UP000186817"/>
    </source>
</evidence>
<feature type="coiled-coil region" evidence="1">
    <location>
        <begin position="92"/>
        <end position="177"/>
    </location>
</feature>
<dbReference type="EMBL" id="LSRX01000571">
    <property type="protein sequence ID" value="OLP93734.1"/>
    <property type="molecule type" value="Genomic_DNA"/>
</dbReference>
<protein>
    <recommendedName>
        <fullName evidence="4">EGF-like domain-containing protein</fullName>
    </recommendedName>
</protein>
<dbReference type="InterPro" id="IPR023296">
    <property type="entry name" value="Glyco_hydro_beta-prop_sf"/>
</dbReference>
<evidence type="ECO:0000256" key="1">
    <source>
        <dbReference type="SAM" id="Coils"/>
    </source>
</evidence>
<dbReference type="SUPFAM" id="SSF75005">
    <property type="entry name" value="Arabinanase/levansucrase/invertase"/>
    <property type="match status" value="1"/>
</dbReference>
<dbReference type="Gene3D" id="2.115.10.20">
    <property type="entry name" value="Glycosyl hydrolase domain, family 43"/>
    <property type="match status" value="1"/>
</dbReference>
<dbReference type="AlphaFoldDB" id="A0A1Q9DEU6"/>
<dbReference type="OrthoDB" id="6130531at2759"/>
<comment type="caution">
    <text evidence="2">The sequence shown here is derived from an EMBL/GenBank/DDBJ whole genome shotgun (WGS) entry which is preliminary data.</text>
</comment>
<dbReference type="CDD" id="cd08994">
    <property type="entry name" value="GH43_62_32_68_117_130-like"/>
    <property type="match status" value="1"/>
</dbReference>
<dbReference type="Proteomes" id="UP000186817">
    <property type="component" value="Unassembled WGS sequence"/>
</dbReference>
<reference evidence="2 3" key="1">
    <citation type="submission" date="2016-02" db="EMBL/GenBank/DDBJ databases">
        <title>Genome analysis of coral dinoflagellate symbionts highlights evolutionary adaptations to a symbiotic lifestyle.</title>
        <authorList>
            <person name="Aranda M."/>
            <person name="Li Y."/>
            <person name="Liew Y.J."/>
            <person name="Baumgarten S."/>
            <person name="Simakov O."/>
            <person name="Wilson M."/>
            <person name="Piel J."/>
            <person name="Ashoor H."/>
            <person name="Bougouffa S."/>
            <person name="Bajic V.B."/>
            <person name="Ryu T."/>
            <person name="Ravasi T."/>
            <person name="Bayer T."/>
            <person name="Micklem G."/>
            <person name="Kim H."/>
            <person name="Bhak J."/>
            <person name="Lajeunesse T.C."/>
            <person name="Voolstra C.R."/>
        </authorList>
    </citation>
    <scope>NUCLEOTIDE SEQUENCE [LARGE SCALE GENOMIC DNA]</scope>
    <source>
        <strain evidence="2 3">CCMP2467</strain>
    </source>
</reference>
<evidence type="ECO:0008006" key="4">
    <source>
        <dbReference type="Google" id="ProtNLM"/>
    </source>
</evidence>
<keyword evidence="1" id="KW-0175">Coiled coil</keyword>